<sequence length="681" mass="77503">MKVILATLNAKFIHTSLALRLLKAYSGNEFDIDLAEYTIKDPVMNIVSDLFQRRPDVVGFSCYIWNIEETIKVIKLLKKVLPETTVVLGGPEVSYDSQHWMERVREVDFIVMGDGEETFHHLLQELAGARKFHFVFGAAYRKGEEVMINPPRPKSDLNTLPSPHRFPEDIPNIGKRIIYFETSRGCPFSCQFCLSSIEVGVRYYDIERVKSDILYLIEHGAKTIKFLDRTFNINRSYAMEMFQFLIDNHQGCVFQFEITADIMRPEVLDFLAENAPPGIFRFEIGVQSTNDPTNELVKRRQNFTKLTRTVTKIKESGKIDQHLDLIAGLPEEDYATFRKTFNDVFALRPEELQLGFLKMLRGTGLRNNAAKYNYVYMDHAPYEILGNDVLPFSDVVRLKRLEDVLEKYWNAHRMDHTLEYLVSREFDSPFDFFQEFGDYWEERGWQRIGHQLEDLFARLHEFLAYRGLKRPEVALALMKLDYLLGHKYKPRKIWWEDRMDKDRRSGYFKALAEHPSALSASFAAYGLNERELQKYACLEVLPFRLGDVLAGKEVPAGPSAQSRAVDTAIAADTDTGTDTDKTKYTAAEALTATTVATTVDTTIATIDTTIDTATDTVTDTVTVTDTTTATAGAGAVADQLSAASEATLLVVLYQQSEDERPVFFHAPLAFLLSLVPPITGH</sequence>
<dbReference type="SUPFAM" id="SSF102114">
    <property type="entry name" value="Radical SAM enzymes"/>
    <property type="match status" value="1"/>
</dbReference>
<comment type="cofactor">
    <cofactor evidence="1">
        <name>[4Fe-4S] cluster</name>
        <dbReference type="ChEBI" id="CHEBI:49883"/>
    </cofactor>
</comment>
<dbReference type="Gene3D" id="3.80.30.20">
    <property type="entry name" value="tm_1862 like domain"/>
    <property type="match status" value="1"/>
</dbReference>
<keyword evidence="9" id="KW-1185">Reference proteome</keyword>
<dbReference type="GO" id="GO:0005829">
    <property type="term" value="C:cytosol"/>
    <property type="evidence" value="ECO:0007669"/>
    <property type="project" value="TreeGrafter"/>
</dbReference>
<dbReference type="InterPro" id="IPR006638">
    <property type="entry name" value="Elp3/MiaA/NifB-like_rSAM"/>
</dbReference>
<accession>A0A3P3U2Q2</accession>
<evidence type="ECO:0000256" key="5">
    <source>
        <dbReference type="ARBA" id="ARBA00023014"/>
    </source>
</evidence>
<keyword evidence="5" id="KW-0411">Iron-sulfur</keyword>
<dbReference type="GO" id="GO:0003824">
    <property type="term" value="F:catalytic activity"/>
    <property type="evidence" value="ECO:0007669"/>
    <property type="project" value="InterPro"/>
</dbReference>
<name>A0A3P3U2Q2_9BACL</name>
<gene>
    <name evidence="8" type="ORF">EHV15_16955</name>
</gene>
<proteinExistence type="predicted"/>
<dbReference type="InterPro" id="IPR034466">
    <property type="entry name" value="Methyltransferase_Class_B"/>
</dbReference>
<dbReference type="AlphaFoldDB" id="A0A3P3U2Q2"/>
<dbReference type="InterPro" id="IPR007197">
    <property type="entry name" value="rSAM"/>
</dbReference>
<evidence type="ECO:0000259" key="6">
    <source>
        <dbReference type="PROSITE" id="PS51332"/>
    </source>
</evidence>
<dbReference type="GO" id="GO:0031419">
    <property type="term" value="F:cobalamin binding"/>
    <property type="evidence" value="ECO:0007669"/>
    <property type="project" value="InterPro"/>
</dbReference>
<dbReference type="InterPro" id="IPR058240">
    <property type="entry name" value="rSAM_sf"/>
</dbReference>
<dbReference type="SFLD" id="SFLDG01082">
    <property type="entry name" value="B12-binding_domain_containing"/>
    <property type="match status" value="1"/>
</dbReference>
<keyword evidence="3" id="KW-0479">Metal-binding</keyword>
<comment type="caution">
    <text evidence="8">The sequence shown here is derived from an EMBL/GenBank/DDBJ whole genome shotgun (WGS) entry which is preliminary data.</text>
</comment>
<dbReference type="Pfam" id="PF13311">
    <property type="entry name" value="DUF4080"/>
    <property type="match status" value="1"/>
</dbReference>
<dbReference type="PANTHER" id="PTHR43409:SF16">
    <property type="entry name" value="SLR0320 PROTEIN"/>
    <property type="match status" value="1"/>
</dbReference>
<dbReference type="Pfam" id="PF04055">
    <property type="entry name" value="Radical_SAM"/>
    <property type="match status" value="1"/>
</dbReference>
<dbReference type="Proteomes" id="UP000267017">
    <property type="component" value="Unassembled WGS sequence"/>
</dbReference>
<protein>
    <submittedName>
        <fullName evidence="8">DUF4080 domain-containing protein</fullName>
    </submittedName>
</protein>
<feature type="domain" description="Radical SAM core" evidence="7">
    <location>
        <begin position="172"/>
        <end position="411"/>
    </location>
</feature>
<evidence type="ECO:0000256" key="3">
    <source>
        <dbReference type="ARBA" id="ARBA00022723"/>
    </source>
</evidence>
<dbReference type="GO" id="GO:0046872">
    <property type="term" value="F:metal ion binding"/>
    <property type="evidence" value="ECO:0007669"/>
    <property type="project" value="UniProtKB-KW"/>
</dbReference>
<dbReference type="SMART" id="SM00729">
    <property type="entry name" value="Elp3"/>
    <property type="match status" value="1"/>
</dbReference>
<dbReference type="RefSeq" id="WP_128632231.1">
    <property type="nucleotide sequence ID" value="NZ_RRCN01000001.1"/>
</dbReference>
<organism evidence="8 9">
    <name type="scientific">Paenibacillus oralis</name>
    <dbReference type="NCBI Taxonomy" id="2490856"/>
    <lineage>
        <taxon>Bacteria</taxon>
        <taxon>Bacillati</taxon>
        <taxon>Bacillota</taxon>
        <taxon>Bacilli</taxon>
        <taxon>Bacillales</taxon>
        <taxon>Paenibacillaceae</taxon>
        <taxon>Paenibacillus</taxon>
    </lineage>
</organism>
<dbReference type="PANTHER" id="PTHR43409">
    <property type="entry name" value="ANAEROBIC MAGNESIUM-PROTOPORPHYRIN IX MONOMETHYL ESTER CYCLASE-RELATED"/>
    <property type="match status" value="1"/>
</dbReference>
<evidence type="ECO:0000313" key="8">
    <source>
        <dbReference type="EMBL" id="RRJ64420.1"/>
    </source>
</evidence>
<keyword evidence="2" id="KW-0949">S-adenosyl-L-methionine</keyword>
<evidence type="ECO:0000259" key="7">
    <source>
        <dbReference type="PROSITE" id="PS51918"/>
    </source>
</evidence>
<dbReference type="Pfam" id="PF02310">
    <property type="entry name" value="B12-binding"/>
    <property type="match status" value="1"/>
</dbReference>
<dbReference type="PROSITE" id="PS51918">
    <property type="entry name" value="RADICAL_SAM"/>
    <property type="match status" value="1"/>
</dbReference>
<evidence type="ECO:0000256" key="2">
    <source>
        <dbReference type="ARBA" id="ARBA00022691"/>
    </source>
</evidence>
<dbReference type="InterPro" id="IPR051198">
    <property type="entry name" value="BchE-like"/>
</dbReference>
<dbReference type="SFLD" id="SFLDG01123">
    <property type="entry name" value="methyltransferase_(Class_B)"/>
    <property type="match status" value="1"/>
</dbReference>
<dbReference type="CDD" id="cd02068">
    <property type="entry name" value="radical_SAM_B12_BD"/>
    <property type="match status" value="1"/>
</dbReference>
<dbReference type="SFLD" id="SFLDS00029">
    <property type="entry name" value="Radical_SAM"/>
    <property type="match status" value="1"/>
</dbReference>
<dbReference type="OrthoDB" id="9801424at2"/>
<dbReference type="InterPro" id="IPR006158">
    <property type="entry name" value="Cobalamin-bd"/>
</dbReference>
<evidence type="ECO:0000256" key="1">
    <source>
        <dbReference type="ARBA" id="ARBA00001966"/>
    </source>
</evidence>
<reference evidence="8 9" key="1">
    <citation type="submission" date="2018-11" db="EMBL/GenBank/DDBJ databases">
        <title>Genome sequencing of Paenibacillus sp. KCOM 3021 (= ChDC PVNT-B20).</title>
        <authorList>
            <person name="Kook J.-K."/>
            <person name="Park S.-N."/>
            <person name="Lim Y.K."/>
        </authorList>
    </citation>
    <scope>NUCLEOTIDE SEQUENCE [LARGE SCALE GENOMIC DNA]</scope>
    <source>
        <strain evidence="8 9">KCOM 3021</strain>
    </source>
</reference>
<dbReference type="InterPro" id="IPR023404">
    <property type="entry name" value="rSAM_horseshoe"/>
</dbReference>
<evidence type="ECO:0000256" key="4">
    <source>
        <dbReference type="ARBA" id="ARBA00023004"/>
    </source>
</evidence>
<dbReference type="InterPro" id="IPR025288">
    <property type="entry name" value="DUF4080"/>
</dbReference>
<dbReference type="GO" id="GO:0051539">
    <property type="term" value="F:4 iron, 4 sulfur cluster binding"/>
    <property type="evidence" value="ECO:0007669"/>
    <property type="project" value="UniProtKB-KW"/>
</dbReference>
<feature type="domain" description="B12-binding" evidence="6">
    <location>
        <begin position="1"/>
        <end position="133"/>
    </location>
</feature>
<dbReference type="EMBL" id="RRCN01000001">
    <property type="protein sequence ID" value="RRJ64420.1"/>
    <property type="molecule type" value="Genomic_DNA"/>
</dbReference>
<dbReference type="SUPFAM" id="SSF52242">
    <property type="entry name" value="Cobalamin (vitamin B12)-binding domain"/>
    <property type="match status" value="1"/>
</dbReference>
<dbReference type="Gene3D" id="3.40.50.280">
    <property type="entry name" value="Cobalamin-binding domain"/>
    <property type="match status" value="1"/>
</dbReference>
<dbReference type="InterPro" id="IPR036724">
    <property type="entry name" value="Cobalamin-bd_sf"/>
</dbReference>
<evidence type="ECO:0000313" key="9">
    <source>
        <dbReference type="Proteomes" id="UP000267017"/>
    </source>
</evidence>
<keyword evidence="4" id="KW-0408">Iron</keyword>
<dbReference type="PROSITE" id="PS51332">
    <property type="entry name" value="B12_BINDING"/>
    <property type="match status" value="1"/>
</dbReference>